<keyword evidence="4 8" id="KW-0812">Transmembrane</keyword>
<keyword evidence="14" id="KW-1185">Reference proteome</keyword>
<evidence type="ECO:0000256" key="5">
    <source>
        <dbReference type="ARBA" id="ARBA00023077"/>
    </source>
</evidence>
<keyword evidence="2 8" id="KW-0813">Transport</keyword>
<evidence type="ECO:0000256" key="7">
    <source>
        <dbReference type="ARBA" id="ARBA00023237"/>
    </source>
</evidence>
<dbReference type="PROSITE" id="PS52016">
    <property type="entry name" value="TONB_DEPENDENT_REC_3"/>
    <property type="match status" value="1"/>
</dbReference>
<dbReference type="SUPFAM" id="SSF56935">
    <property type="entry name" value="Porins"/>
    <property type="match status" value="1"/>
</dbReference>
<dbReference type="Pfam" id="PF07715">
    <property type="entry name" value="Plug"/>
    <property type="match status" value="1"/>
</dbReference>
<evidence type="ECO:0000256" key="4">
    <source>
        <dbReference type="ARBA" id="ARBA00022692"/>
    </source>
</evidence>
<protein>
    <submittedName>
        <fullName evidence="13">Vitamin B12 transporter BtuB</fullName>
    </submittedName>
</protein>
<keyword evidence="3 8" id="KW-1134">Transmembrane beta strand</keyword>
<accession>A0A1X7AIC9</accession>
<dbReference type="Gene3D" id="2.40.170.20">
    <property type="entry name" value="TonB-dependent receptor, beta-barrel domain"/>
    <property type="match status" value="1"/>
</dbReference>
<comment type="similarity">
    <text evidence="8 9">Belongs to the TonB-dependent receptor family.</text>
</comment>
<dbReference type="InterPro" id="IPR039426">
    <property type="entry name" value="TonB-dep_rcpt-like"/>
</dbReference>
<evidence type="ECO:0000256" key="10">
    <source>
        <dbReference type="SAM" id="SignalP"/>
    </source>
</evidence>
<feature type="chain" id="PRO_5013163308" evidence="10">
    <location>
        <begin position="27"/>
        <end position="887"/>
    </location>
</feature>
<keyword evidence="10" id="KW-0732">Signal</keyword>
<dbReference type="PANTHER" id="PTHR47234">
    <property type="match status" value="1"/>
</dbReference>
<dbReference type="Proteomes" id="UP000196573">
    <property type="component" value="Unassembled WGS sequence"/>
</dbReference>
<evidence type="ECO:0000256" key="3">
    <source>
        <dbReference type="ARBA" id="ARBA00022452"/>
    </source>
</evidence>
<dbReference type="PANTHER" id="PTHR47234:SF2">
    <property type="entry name" value="TONB-DEPENDENT RECEPTOR"/>
    <property type="match status" value="1"/>
</dbReference>
<dbReference type="AlphaFoldDB" id="A0A1X7AIC9"/>
<keyword evidence="7 8" id="KW-0998">Cell outer membrane</keyword>
<name>A0A1X7AIC9_9GAMM</name>
<evidence type="ECO:0000256" key="2">
    <source>
        <dbReference type="ARBA" id="ARBA00022448"/>
    </source>
</evidence>
<dbReference type="InterPro" id="IPR037066">
    <property type="entry name" value="Plug_dom_sf"/>
</dbReference>
<evidence type="ECO:0000256" key="1">
    <source>
        <dbReference type="ARBA" id="ARBA00004571"/>
    </source>
</evidence>
<evidence type="ECO:0000256" key="9">
    <source>
        <dbReference type="RuleBase" id="RU003357"/>
    </source>
</evidence>
<dbReference type="InterPro" id="IPR012910">
    <property type="entry name" value="Plug_dom"/>
</dbReference>
<evidence type="ECO:0000259" key="12">
    <source>
        <dbReference type="Pfam" id="PF07715"/>
    </source>
</evidence>
<dbReference type="RefSeq" id="WP_087108903.1">
    <property type="nucleotide sequence ID" value="NZ_FWPT01000003.1"/>
</dbReference>
<evidence type="ECO:0000256" key="8">
    <source>
        <dbReference type="PROSITE-ProRule" id="PRU01360"/>
    </source>
</evidence>
<evidence type="ECO:0000259" key="11">
    <source>
        <dbReference type="Pfam" id="PF00593"/>
    </source>
</evidence>
<feature type="signal peptide" evidence="10">
    <location>
        <begin position="1"/>
        <end position="26"/>
    </location>
</feature>
<dbReference type="Pfam" id="PF00593">
    <property type="entry name" value="TonB_dep_Rec_b-barrel"/>
    <property type="match status" value="1"/>
</dbReference>
<dbReference type="GO" id="GO:0009279">
    <property type="term" value="C:cell outer membrane"/>
    <property type="evidence" value="ECO:0007669"/>
    <property type="project" value="UniProtKB-SubCell"/>
</dbReference>
<dbReference type="OrthoDB" id="9760494at2"/>
<evidence type="ECO:0000256" key="6">
    <source>
        <dbReference type="ARBA" id="ARBA00023136"/>
    </source>
</evidence>
<reference evidence="13 14" key="1">
    <citation type="submission" date="2017-03" db="EMBL/GenBank/DDBJ databases">
        <authorList>
            <person name="Afonso C.L."/>
            <person name="Miller P.J."/>
            <person name="Scott M.A."/>
            <person name="Spackman E."/>
            <person name="Goraichik I."/>
            <person name="Dimitrov K.M."/>
            <person name="Suarez D.L."/>
            <person name="Swayne D.E."/>
        </authorList>
    </citation>
    <scope>NUCLEOTIDE SEQUENCE [LARGE SCALE GENOMIC DNA]</scope>
    <source>
        <strain evidence="13">SB41UT1</strain>
    </source>
</reference>
<evidence type="ECO:0000313" key="14">
    <source>
        <dbReference type="Proteomes" id="UP000196573"/>
    </source>
</evidence>
<dbReference type="Gene3D" id="2.170.130.10">
    <property type="entry name" value="TonB-dependent receptor, plug domain"/>
    <property type="match status" value="1"/>
</dbReference>
<gene>
    <name evidence="13" type="primary">btuB_2</name>
    <name evidence="13" type="ORF">EHSB41UT_01764</name>
</gene>
<dbReference type="InterPro" id="IPR036942">
    <property type="entry name" value="Beta-barrel_TonB_sf"/>
</dbReference>
<organism evidence="13 14">
    <name type="scientific">Parendozoicomonas haliclonae</name>
    <dbReference type="NCBI Taxonomy" id="1960125"/>
    <lineage>
        <taxon>Bacteria</taxon>
        <taxon>Pseudomonadati</taxon>
        <taxon>Pseudomonadota</taxon>
        <taxon>Gammaproteobacteria</taxon>
        <taxon>Oceanospirillales</taxon>
        <taxon>Endozoicomonadaceae</taxon>
        <taxon>Parendozoicomonas</taxon>
    </lineage>
</organism>
<dbReference type="EMBL" id="FWPT01000003">
    <property type="protein sequence ID" value="SMA44254.1"/>
    <property type="molecule type" value="Genomic_DNA"/>
</dbReference>
<sequence>MHTIQRTLLASAIATALSTVSVGVYAADEQTVEKVEKVTVTGSRISRVDMEGANPLAVITREDIEDSGFMTVADLLRNTTYNSLGSYTAQGNNSWGSQATINLRGLGAHNTLVLIDGRRVPWSGVMYGGSVDVNSIPAAAVERIEIMLDGASAIYGSDAVAGVVNVIMRKDYDGLQISVGAGRPEAKGNDEDSFSLLWGGSNDKGNLLISYEHDETENIVMADREFSKAVTNADVIQDVEGLSTSGRNIYHWGATQYKPLAGTCEAGNTKAGFYGPYGDSDPRKATASYCAYDYTAVADLQPSIKRDIVNVLGTYEIAENVEFNGGFSLSKRDSANTAAPVPATFWVRSNTVGGAAIFENNGFTFDPDADDPEWAGIKYRFDSLGNRVYEIEGYDLSGNAGLRGSLELDFVNDFEWDVNYTRARNDYTSNGTNMLRLNRVEELAEANADFLLPNGDVNSKYLSEIGHTWVDNTDVKFDSLDAGFGFSLGELPGGDIGYYFGVQRMNYEMDRSFDPLSASGDVIGVFGGQYGGDRTVKAVFGEIMLPILDNLEANFAVRQDRYSDFGKTTNPKFSIRYQPMDNLVLRGSYGTSFKAPNFQQLYTPENTGYYTVTDYKACKDQGISLGQCNIEEDSIKVTNVGNKELGPEESKMLTLGAVFEPMDDLTLRFDFYNIKTEDLITQISSDYLLQAEAIAGSSAAVIRDGQGFITQVYTSNVNIAEQEQSGIDLGVSYDLDLNDLGTVDLSTGASYLLKYEYADEPGLEAYDHVGLNGTPEYRINATIGYTTPEKMHRIAISAYHITDQYDWVNQRYENGKLVQNDKEGHIASHTTFNVNYRLNLPWDGTANVGVRNLFDRDPSFRYDGKSFNEQLYSIQGRVFYADYTQRF</sequence>
<comment type="subcellular location">
    <subcellularLocation>
        <location evidence="1 8">Cell outer membrane</location>
        <topology evidence="1 8">Multi-pass membrane protein</topology>
    </subcellularLocation>
</comment>
<keyword evidence="6 8" id="KW-0472">Membrane</keyword>
<feature type="domain" description="TonB-dependent receptor-like beta-barrel" evidence="11">
    <location>
        <begin position="360"/>
        <end position="853"/>
    </location>
</feature>
<feature type="domain" description="TonB-dependent receptor plug" evidence="12">
    <location>
        <begin position="53"/>
        <end position="163"/>
    </location>
</feature>
<evidence type="ECO:0000313" key="13">
    <source>
        <dbReference type="EMBL" id="SMA44254.1"/>
    </source>
</evidence>
<dbReference type="InterPro" id="IPR000531">
    <property type="entry name" value="Beta-barrel_TonB"/>
</dbReference>
<proteinExistence type="inferred from homology"/>
<keyword evidence="5 9" id="KW-0798">TonB box</keyword>